<accession>A0A7Z0UWG3</accession>
<evidence type="ECO:0000313" key="2">
    <source>
        <dbReference type="Proteomes" id="UP000078446"/>
    </source>
</evidence>
<proteinExistence type="predicted"/>
<organism evidence="1 2">
    <name type="scientific">Moraxella catarrhalis</name>
    <name type="common">Branhamella catarrhalis</name>
    <dbReference type="NCBI Taxonomy" id="480"/>
    <lineage>
        <taxon>Bacteria</taxon>
        <taxon>Pseudomonadati</taxon>
        <taxon>Pseudomonadota</taxon>
        <taxon>Gammaproteobacteria</taxon>
        <taxon>Moraxellales</taxon>
        <taxon>Moraxellaceae</taxon>
        <taxon>Moraxella</taxon>
    </lineage>
</organism>
<reference evidence="1 2" key="1">
    <citation type="journal article" date="2016" name="Genome Biol. Evol.">
        <title>Comparative Genomic Analyses of the Moraxella catarrhalis Serosensitive and Seroresistant Lineages Demonstrate Their Independent Evolution.</title>
        <authorList>
            <person name="Earl J.P."/>
            <person name="de Vries S.P."/>
            <person name="Ahmed A."/>
            <person name="Powell E."/>
            <person name="Schultz M.P."/>
            <person name="Hermans P.W."/>
            <person name="Hill D.J."/>
            <person name="Zhou Z."/>
            <person name="Constantinidou C.I."/>
            <person name="Hu F.Z."/>
            <person name="Bootsma H.J."/>
            <person name="Ehrlich G.D."/>
        </authorList>
    </citation>
    <scope>NUCLEOTIDE SEQUENCE [LARGE SCALE GENOMIC DNA]</scope>
    <source>
        <strain evidence="1 2">Z7574</strain>
    </source>
</reference>
<dbReference type="Proteomes" id="UP000078446">
    <property type="component" value="Unassembled WGS sequence"/>
</dbReference>
<name>A0A7Z0UWG3_MORCA</name>
<protein>
    <submittedName>
        <fullName evidence="1">Uncharacterized protein</fullName>
    </submittedName>
</protein>
<gene>
    <name evidence="1" type="ORF">AO382_2240</name>
</gene>
<evidence type="ECO:0000313" key="1">
    <source>
        <dbReference type="EMBL" id="OAU98974.1"/>
    </source>
</evidence>
<comment type="caution">
    <text evidence="1">The sequence shown here is derived from an EMBL/GenBank/DDBJ whole genome shotgun (WGS) entry which is preliminary data.</text>
</comment>
<dbReference type="EMBL" id="LXHE01000025">
    <property type="protein sequence ID" value="OAU98974.1"/>
    <property type="molecule type" value="Genomic_DNA"/>
</dbReference>
<sequence>MSISFGFWGDNINKIDKLSLWQFTQSDEYSLKTKCDESFGWRCILRFVFS</sequence>
<dbReference type="AlphaFoldDB" id="A0A7Z0UWG3"/>